<comment type="caution">
    <text evidence="2">The sequence shown here is derived from an EMBL/GenBank/DDBJ whole genome shotgun (WGS) entry which is preliminary data.</text>
</comment>
<name>A0A2V1AU67_9ASCO</name>
<dbReference type="InterPro" id="IPR013943">
    <property type="entry name" value="Pet127"/>
</dbReference>
<feature type="compositionally biased region" description="Basic and acidic residues" evidence="1">
    <location>
        <begin position="634"/>
        <end position="648"/>
    </location>
</feature>
<sequence length="664" mass="75705">MSGPSTGKPHGSPYRSSKGKDGSKGSSKTSKRSGSPGKKHVSSGSKGKSTFERAASLTESTSKYGGKFKLKKPFSKAAGEPPLDHINTYGASEPETFRCVKSPIRDNISRLNHGLEKVLFSPGVHFFQDPRTRRYNFTPYLSNIVKYEEFDFDKVPGFISASEDKNLLAMASKEGAKYLSSTSSMTQTLSKFYLFLNGYDPDPEAENCEKRFPFPRFTKTFRTLPASLIVSPKDMRSKSEDAIYSVTPDKSSDIEHLLSAMGHCLETLLTTDEEGFKNYLVNNPGVPNESAEQEYNYSSYGKFIMRSQLDCYNPNLPNGGSFDLKTRAVCAIRHDSYPPAPSNYQIWRKEGEYESFSREYDDLIRTGALLKYCFQARIGQMDGIFLAYHNIKTFFGFEYLPLEEIDRVFFSNIRVERRSRQDRIEEGRNTPPDDKLPSHVAQVQFKASLDIWAALMDKVINDLKRKGYNKCPFRLNVTVKDSSLFVYAVPLTPELEREVQKFSRNFKTSFRHDLTPDERRQNIIHFSEELDKLDEKLVTDVPLLAYQVRARHSFDNSDVVGRHPYPQSSQQPWKIGYSITPYRSAQDAYVDYSKTMKKVTDLLRLRAEPDEVDESPSFIDVLRYFGEVGQQRQDQWKQHEKKFTKNHAESGAPRDSGALGEGKK</sequence>
<dbReference type="AlphaFoldDB" id="A0A2V1AU67"/>
<feature type="region of interest" description="Disordered" evidence="1">
    <location>
        <begin position="1"/>
        <end position="54"/>
    </location>
</feature>
<feature type="compositionally biased region" description="Low complexity" evidence="1">
    <location>
        <begin position="24"/>
        <end position="48"/>
    </location>
</feature>
<dbReference type="PANTHER" id="PTHR31014:SF0">
    <property type="entry name" value="MITOCHONDRIAL TRANSLATION SYSTEM COMPONENT PET127-RELATED"/>
    <property type="match status" value="1"/>
</dbReference>
<dbReference type="STRING" id="45357.A0A2V1AU67"/>
<proteinExistence type="predicted"/>
<dbReference type="GO" id="GO:0005740">
    <property type="term" value="C:mitochondrial envelope"/>
    <property type="evidence" value="ECO:0007669"/>
    <property type="project" value="TreeGrafter"/>
</dbReference>
<dbReference type="GeneID" id="37005996"/>
<dbReference type="EMBL" id="PKFO01000005">
    <property type="protein sequence ID" value="PVH21677.1"/>
    <property type="molecule type" value="Genomic_DNA"/>
</dbReference>
<accession>A0A2V1AU67</accession>
<organism evidence="2 3">
    <name type="scientific">Candidozyma haemuli</name>
    <dbReference type="NCBI Taxonomy" id="45357"/>
    <lineage>
        <taxon>Eukaryota</taxon>
        <taxon>Fungi</taxon>
        <taxon>Dikarya</taxon>
        <taxon>Ascomycota</taxon>
        <taxon>Saccharomycotina</taxon>
        <taxon>Pichiomycetes</taxon>
        <taxon>Metschnikowiaceae</taxon>
        <taxon>Candidozyma</taxon>
    </lineage>
</organism>
<evidence type="ECO:0000313" key="2">
    <source>
        <dbReference type="EMBL" id="PVH21677.1"/>
    </source>
</evidence>
<dbReference type="VEuPathDB" id="FungiDB:CXQ85_000663"/>
<dbReference type="RefSeq" id="XP_025342617.1">
    <property type="nucleotide sequence ID" value="XM_025484402.1"/>
</dbReference>
<dbReference type="GO" id="GO:0000964">
    <property type="term" value="P:mitochondrial RNA 5'-end processing"/>
    <property type="evidence" value="ECO:0007669"/>
    <property type="project" value="TreeGrafter"/>
</dbReference>
<evidence type="ECO:0000313" key="3">
    <source>
        <dbReference type="Proteomes" id="UP000244309"/>
    </source>
</evidence>
<evidence type="ECO:0000256" key="1">
    <source>
        <dbReference type="SAM" id="MobiDB-lite"/>
    </source>
</evidence>
<keyword evidence="3" id="KW-1185">Reference proteome</keyword>
<dbReference type="PANTHER" id="PTHR31014">
    <property type="entry name" value="MITOCHONDRIAL TRANSLATION SYSTEM COMPONENT PET127-RELATED"/>
    <property type="match status" value="1"/>
</dbReference>
<dbReference type="OrthoDB" id="10249045at2759"/>
<dbReference type="Proteomes" id="UP000244309">
    <property type="component" value="Unassembled WGS sequence"/>
</dbReference>
<gene>
    <name evidence="2" type="ORF">CXQ85_000663</name>
</gene>
<feature type="region of interest" description="Disordered" evidence="1">
    <location>
        <begin position="633"/>
        <end position="664"/>
    </location>
</feature>
<reference evidence="2 3" key="1">
    <citation type="submission" date="2017-12" db="EMBL/GenBank/DDBJ databases">
        <title>Genome Sequence of a Multidrug-Resistant Candida haemulonii Isolate from a Patient with Chronic Leg Ulcers in Israel.</title>
        <authorList>
            <person name="Chow N.A."/>
            <person name="Gade L."/>
            <person name="Batra D."/>
            <person name="Rowe L.A."/>
            <person name="Ben-Ami R."/>
            <person name="Loparev V.N."/>
            <person name="Litvintseva A.P."/>
        </authorList>
    </citation>
    <scope>NUCLEOTIDE SEQUENCE [LARGE SCALE GENOMIC DNA]</scope>
    <source>
        <strain evidence="2 3">B11899</strain>
    </source>
</reference>
<evidence type="ECO:0008006" key="4">
    <source>
        <dbReference type="Google" id="ProtNLM"/>
    </source>
</evidence>
<dbReference type="Pfam" id="PF08634">
    <property type="entry name" value="Pet127"/>
    <property type="match status" value="1"/>
</dbReference>
<protein>
    <recommendedName>
        <fullName evidence="4">Pet127-domain-containing protein</fullName>
    </recommendedName>
</protein>